<dbReference type="SUPFAM" id="SSF90123">
    <property type="entry name" value="ABC transporter transmembrane region"/>
    <property type="match status" value="1"/>
</dbReference>
<feature type="transmembrane region" description="Helical" evidence="9">
    <location>
        <begin position="157"/>
        <end position="178"/>
    </location>
</feature>
<evidence type="ECO:0000256" key="1">
    <source>
        <dbReference type="ARBA" id="ARBA00004651"/>
    </source>
</evidence>
<dbReference type="RefSeq" id="WP_114477648.1">
    <property type="nucleotide sequence ID" value="NZ_QPII01000002.1"/>
</dbReference>
<evidence type="ECO:0000256" key="3">
    <source>
        <dbReference type="ARBA" id="ARBA00022475"/>
    </source>
</evidence>
<dbReference type="AlphaFoldDB" id="A0A368U1T6"/>
<dbReference type="SUPFAM" id="SSF52540">
    <property type="entry name" value="P-loop containing nucleoside triphosphate hydrolases"/>
    <property type="match status" value="1"/>
</dbReference>
<evidence type="ECO:0000313" key="13">
    <source>
        <dbReference type="Proteomes" id="UP000252405"/>
    </source>
</evidence>
<dbReference type="Gene3D" id="3.40.50.300">
    <property type="entry name" value="P-loop containing nucleotide triphosphate hydrolases"/>
    <property type="match status" value="1"/>
</dbReference>
<reference evidence="12 13" key="1">
    <citation type="submission" date="2018-07" db="EMBL/GenBank/DDBJ databases">
        <title>Halomonas montanilacus sp. nov., isolated from Lake Pengyan on Tibetan Plateau.</title>
        <authorList>
            <person name="Lu H."/>
            <person name="Xing P."/>
            <person name="Wu Q."/>
        </authorList>
    </citation>
    <scope>NUCLEOTIDE SEQUENCE [LARGE SCALE GENOMIC DNA]</scope>
    <source>
        <strain evidence="12 13">PYC7W</strain>
    </source>
</reference>
<dbReference type="GO" id="GO:0005524">
    <property type="term" value="F:ATP binding"/>
    <property type="evidence" value="ECO:0007669"/>
    <property type="project" value="UniProtKB-KW"/>
</dbReference>
<feature type="transmembrane region" description="Helical" evidence="9">
    <location>
        <begin position="79"/>
        <end position="99"/>
    </location>
</feature>
<dbReference type="PROSITE" id="PS50893">
    <property type="entry name" value="ABC_TRANSPORTER_2"/>
    <property type="match status" value="1"/>
</dbReference>
<evidence type="ECO:0000256" key="8">
    <source>
        <dbReference type="ARBA" id="ARBA00023136"/>
    </source>
</evidence>
<comment type="caution">
    <text evidence="12">The sequence shown here is derived from an EMBL/GenBank/DDBJ whole genome shotgun (WGS) entry which is preliminary data.</text>
</comment>
<dbReference type="PANTHER" id="PTHR43394">
    <property type="entry name" value="ATP-DEPENDENT PERMEASE MDL1, MITOCHONDRIAL"/>
    <property type="match status" value="1"/>
</dbReference>
<keyword evidence="7 9" id="KW-1133">Transmembrane helix</keyword>
<dbReference type="Proteomes" id="UP000252405">
    <property type="component" value="Unassembled WGS sequence"/>
</dbReference>
<dbReference type="PANTHER" id="PTHR43394:SF1">
    <property type="entry name" value="ATP-BINDING CASSETTE SUB-FAMILY B MEMBER 10, MITOCHONDRIAL"/>
    <property type="match status" value="1"/>
</dbReference>
<dbReference type="GO" id="GO:0016887">
    <property type="term" value="F:ATP hydrolysis activity"/>
    <property type="evidence" value="ECO:0007669"/>
    <property type="project" value="InterPro"/>
</dbReference>
<evidence type="ECO:0000256" key="2">
    <source>
        <dbReference type="ARBA" id="ARBA00022448"/>
    </source>
</evidence>
<dbReference type="EMBL" id="QPII01000002">
    <property type="protein sequence ID" value="RCV91005.1"/>
    <property type="molecule type" value="Genomic_DNA"/>
</dbReference>
<gene>
    <name evidence="12" type="ORF">DU505_03690</name>
</gene>
<keyword evidence="8 9" id="KW-0472">Membrane</keyword>
<accession>A0A368U1T6</accession>
<dbReference type="InterPro" id="IPR039421">
    <property type="entry name" value="Type_1_exporter"/>
</dbReference>
<keyword evidence="3" id="KW-1003">Cell membrane</keyword>
<evidence type="ECO:0000256" key="4">
    <source>
        <dbReference type="ARBA" id="ARBA00022692"/>
    </source>
</evidence>
<dbReference type="Gene3D" id="1.20.1560.10">
    <property type="entry name" value="ABC transporter type 1, transmembrane domain"/>
    <property type="match status" value="1"/>
</dbReference>
<dbReference type="OrthoDB" id="9806127at2"/>
<evidence type="ECO:0000259" key="11">
    <source>
        <dbReference type="PROSITE" id="PS50929"/>
    </source>
</evidence>
<organism evidence="12 13">
    <name type="scientific">Billgrantia montanilacus</name>
    <dbReference type="NCBI Taxonomy" id="2282305"/>
    <lineage>
        <taxon>Bacteria</taxon>
        <taxon>Pseudomonadati</taxon>
        <taxon>Pseudomonadota</taxon>
        <taxon>Gammaproteobacteria</taxon>
        <taxon>Oceanospirillales</taxon>
        <taxon>Halomonadaceae</taxon>
        <taxon>Billgrantia</taxon>
    </lineage>
</organism>
<feature type="transmembrane region" description="Helical" evidence="9">
    <location>
        <begin position="184"/>
        <end position="203"/>
    </location>
</feature>
<dbReference type="InterPro" id="IPR003593">
    <property type="entry name" value="AAA+_ATPase"/>
</dbReference>
<dbReference type="GO" id="GO:0005886">
    <property type="term" value="C:plasma membrane"/>
    <property type="evidence" value="ECO:0007669"/>
    <property type="project" value="UniProtKB-SubCell"/>
</dbReference>
<dbReference type="InterPro" id="IPR003439">
    <property type="entry name" value="ABC_transporter-like_ATP-bd"/>
</dbReference>
<dbReference type="FunFam" id="3.40.50.300:FF:000221">
    <property type="entry name" value="Multidrug ABC transporter ATP-binding protein"/>
    <property type="match status" value="1"/>
</dbReference>
<keyword evidence="5" id="KW-0547">Nucleotide-binding</keyword>
<dbReference type="InterPro" id="IPR027417">
    <property type="entry name" value="P-loop_NTPase"/>
</dbReference>
<keyword evidence="4 9" id="KW-0812">Transmembrane</keyword>
<dbReference type="InterPro" id="IPR036640">
    <property type="entry name" value="ABC1_TM_sf"/>
</dbReference>
<name>A0A368U1T6_9GAMM</name>
<keyword evidence="13" id="KW-1185">Reference proteome</keyword>
<feature type="domain" description="ABC transmembrane type-1" evidence="11">
    <location>
        <begin position="39"/>
        <end position="330"/>
    </location>
</feature>
<keyword evidence="2" id="KW-0813">Transport</keyword>
<dbReference type="Pfam" id="PF00005">
    <property type="entry name" value="ABC_tran"/>
    <property type="match status" value="1"/>
</dbReference>
<feature type="domain" description="ABC transporter" evidence="10">
    <location>
        <begin position="365"/>
        <end position="605"/>
    </location>
</feature>
<evidence type="ECO:0000256" key="7">
    <source>
        <dbReference type="ARBA" id="ARBA00022989"/>
    </source>
</evidence>
<evidence type="ECO:0000259" key="10">
    <source>
        <dbReference type="PROSITE" id="PS50893"/>
    </source>
</evidence>
<dbReference type="PROSITE" id="PS50929">
    <property type="entry name" value="ABC_TM1F"/>
    <property type="match status" value="1"/>
</dbReference>
<dbReference type="SMART" id="SM00382">
    <property type="entry name" value="AAA"/>
    <property type="match status" value="1"/>
</dbReference>
<evidence type="ECO:0000256" key="6">
    <source>
        <dbReference type="ARBA" id="ARBA00022840"/>
    </source>
</evidence>
<protein>
    <submittedName>
        <fullName evidence="12">ABC transporter ATP-binding protein</fullName>
    </submittedName>
</protein>
<evidence type="ECO:0000313" key="12">
    <source>
        <dbReference type="EMBL" id="RCV91005.1"/>
    </source>
</evidence>
<sequence length="615" mass="69641">MTLTSQWDVMSYISKLMAPLTTLRRIFPILWASSRKWALISAGLMVLEIIFGLVMLFLLKYLVDVVTTMLGSDASTDDIQLVLWAVAVTGLCSLVFLAARGFSGLARETQGLLVAERIDSAIHDRAVRADLAYYESPRYFDTLQRARQSGSQRPVQVVNNLMLLVKNTLMLAAIVAVLATINWMLLPLLVMAIVPALLVRLGFTRKLYDWELRRTQMERRAGYLDWLLTSDINAKELRLNQLGDFLRDRYAELKALIRRERLAISRQRTIVEVGVATVATAAFFSALGYLAWETSVGRNSVGDLVLFLLVFQRAQSMGQELVFQLSRLYEDHLYIGLLFEFLDVRPVISEPILPKPLPTRMNDGVCFENVGFLYPGTTREVLRSIDLTIRPGQIVALVGANGSGKTSLIKLLCRLYDPTSGRIILDGVDVREYSLDDYRSKFSVIFQDYGKYADTVRNNIRYGDIHQPLDTPMVEEASIRSGADSFIQSLDKGYDTPLTRMFDEGRELSIGQWQKVALARAFMHQSEILILDEPTSALDPGAEFDLFANFRERIDHRAALVISHRLSTVRMADYIYVLDDGEIREAGTHDELIHQGGMYFALFSQQAYYYREVEA</sequence>
<dbReference type="GO" id="GO:0015421">
    <property type="term" value="F:ABC-type oligopeptide transporter activity"/>
    <property type="evidence" value="ECO:0007669"/>
    <property type="project" value="TreeGrafter"/>
</dbReference>
<feature type="transmembrane region" description="Helical" evidence="9">
    <location>
        <begin position="269"/>
        <end position="292"/>
    </location>
</feature>
<comment type="subcellular location">
    <subcellularLocation>
        <location evidence="1">Cell membrane</location>
        <topology evidence="1">Multi-pass membrane protein</topology>
    </subcellularLocation>
</comment>
<feature type="transmembrane region" description="Helical" evidence="9">
    <location>
        <begin position="37"/>
        <end position="59"/>
    </location>
</feature>
<keyword evidence="6 12" id="KW-0067">ATP-binding</keyword>
<proteinExistence type="predicted"/>
<dbReference type="InterPro" id="IPR011527">
    <property type="entry name" value="ABC1_TM_dom"/>
</dbReference>
<evidence type="ECO:0000256" key="5">
    <source>
        <dbReference type="ARBA" id="ARBA00022741"/>
    </source>
</evidence>
<evidence type="ECO:0000256" key="9">
    <source>
        <dbReference type="SAM" id="Phobius"/>
    </source>
</evidence>